<evidence type="ECO:0000313" key="4">
    <source>
        <dbReference type="Proteomes" id="UP000617628"/>
    </source>
</evidence>
<dbReference type="Pfam" id="PF07593">
    <property type="entry name" value="UnbV_ASPIC"/>
    <property type="match status" value="1"/>
</dbReference>
<dbReference type="InterPro" id="IPR013517">
    <property type="entry name" value="FG-GAP"/>
</dbReference>
<dbReference type="PANTHER" id="PTHR16026:SF0">
    <property type="entry name" value="CARTILAGE ACIDIC PROTEIN 1"/>
    <property type="match status" value="1"/>
</dbReference>
<evidence type="ECO:0000256" key="1">
    <source>
        <dbReference type="ARBA" id="ARBA00022729"/>
    </source>
</evidence>
<dbReference type="SUPFAM" id="SSF69318">
    <property type="entry name" value="Integrin alpha N-terminal domain"/>
    <property type="match status" value="3"/>
</dbReference>
<dbReference type="InterPro" id="IPR028994">
    <property type="entry name" value="Integrin_alpha_N"/>
</dbReference>
<keyword evidence="4" id="KW-1185">Reference proteome</keyword>
<evidence type="ECO:0000259" key="2">
    <source>
        <dbReference type="Pfam" id="PF07593"/>
    </source>
</evidence>
<dbReference type="Pfam" id="PF13517">
    <property type="entry name" value="FG-GAP_3"/>
    <property type="match status" value="5"/>
</dbReference>
<comment type="caution">
    <text evidence="3">The sequence shown here is derived from an EMBL/GenBank/DDBJ whole genome shotgun (WGS) entry which is preliminary data.</text>
</comment>
<dbReference type="InterPro" id="IPR011519">
    <property type="entry name" value="UnbV_ASPIC"/>
</dbReference>
<keyword evidence="1" id="KW-0732">Signal</keyword>
<dbReference type="Gene3D" id="2.130.10.130">
    <property type="entry name" value="Integrin alpha, N-terminal"/>
    <property type="match status" value="4"/>
</dbReference>
<name>A0A934VPH8_9BACT</name>
<sequence length="1075" mass="119256">MFLFSMRLFLLVVWCSVFSEMRGEIVSVEALRPASPREEGSPLFRKMGAEETGIDFENRFDHPRRWLELWKQYFNGSIGTGVALGDVNGDGWPDLFAVGKDSPNGLYLNKGDFIFEDATDAAGVAGGKGFGTGAALVDIDNDGDLDLYVCYVAGANELYVNDGGGRFEERAAEWGLDFEAGSNAPSFADYDRDGDLDLYLQQNYLHDAGHLDGMPDHLFRNDGGVFVDVTQEAGISGEGQGHTALWWDYDEDGWLDIYVSNDFEPVDKLYRNNQDGTFSDVLRDVLGSAPYSAMGVDSGDLNNDGHIDILVAEMLARDREYYHQAVGPLSGKLLAARRSGVNQYMQNMLWASLGQGRFVELGRYAGLHASDWTWATRFADLDNDGWLDAFFANGMTRAFHDGDLAYKMTKARSLATRVKVFETSPPLYERNLAYRNLGDFQFEDVSADWGLDALSVSFAAAFADLDLDGDLDLVTSNWKEGLGVFRNQSQSGQRFVLKLEGRESNRMGLGAKAFLGSLSGVQTRELSSMRGYMSVDEPVLQFALQEGEEIESFEIQWPSGAKQMLEGLKMGNRYVVREVLSIDGEARGERSLFSESKIAIDEESYSSEEVFAARKGQFLLPFAEDRLGPVLEVADLDGDGFEDIILGGATGQELRVFRNEGGARLRFVRNRAFEDDDLCEDTAIVPFDFDQDGDLDLFVASGGVELDEGDEYYADRLYLNLGDMQFSETVWRGTSIASSSAVLVEGELLFVSGGTKRGWYPQVEANRCYEVGGESVLSEIEHRFAQSGRTSRLFAFDLDWDGDEDLVQLREYASPFAWRWEDGELEEWPELFAGIGNGMWKSAAVADFDENGLLDIALGNLGTNNKYLVRGDGEDVLFAPRSEEVKGRFIEAETIGGKLYPRESRIFHQVNFPDIAKRTGLYSEFKHMTVEEAFGDEVLERYEQFVIEERESVLLLQTKMGEFERAELPAMAQSGVAIDLLAEDFNGDGRPDLSMVLESLSPQPAAVIHPESSRVLVLMNTGAGGFSVKVSLEAGLNISKGEPRQLRWGDFDGDGVNELAVSSNEGPLYLFEGVE</sequence>
<feature type="domain" description="ASPIC/UnbV" evidence="2">
    <location>
        <begin position="508"/>
        <end position="574"/>
    </location>
</feature>
<reference evidence="3" key="1">
    <citation type="submission" date="2021-01" db="EMBL/GenBank/DDBJ databases">
        <title>Modified the classification status of verrucomicrobia.</title>
        <authorList>
            <person name="Feng X."/>
        </authorList>
    </citation>
    <scope>NUCLEOTIDE SEQUENCE</scope>
    <source>
        <strain evidence="3">KCTC 13126</strain>
    </source>
</reference>
<dbReference type="InterPro" id="IPR027039">
    <property type="entry name" value="Crtac1"/>
</dbReference>
<dbReference type="PANTHER" id="PTHR16026">
    <property type="entry name" value="CARTILAGE ACIDIC PROTEIN 1"/>
    <property type="match status" value="1"/>
</dbReference>
<dbReference type="AlphaFoldDB" id="A0A934VPH8"/>
<dbReference type="Proteomes" id="UP000617628">
    <property type="component" value="Unassembled WGS sequence"/>
</dbReference>
<proteinExistence type="predicted"/>
<dbReference type="RefSeq" id="WP_200353759.1">
    <property type="nucleotide sequence ID" value="NZ_JAENIL010000002.1"/>
</dbReference>
<accession>A0A934VPH8</accession>
<gene>
    <name evidence="3" type="ORF">JIN87_01620</name>
</gene>
<organism evidence="3 4">
    <name type="scientific">Pelagicoccus mobilis</name>
    <dbReference type="NCBI Taxonomy" id="415221"/>
    <lineage>
        <taxon>Bacteria</taxon>
        <taxon>Pseudomonadati</taxon>
        <taxon>Verrucomicrobiota</taxon>
        <taxon>Opitutia</taxon>
        <taxon>Puniceicoccales</taxon>
        <taxon>Pelagicoccaceae</taxon>
        <taxon>Pelagicoccus</taxon>
    </lineage>
</organism>
<dbReference type="EMBL" id="JAENIL010000002">
    <property type="protein sequence ID" value="MBK1875543.1"/>
    <property type="molecule type" value="Genomic_DNA"/>
</dbReference>
<protein>
    <submittedName>
        <fullName evidence="3">VCBS repeat-containing protein</fullName>
    </submittedName>
</protein>
<evidence type="ECO:0000313" key="3">
    <source>
        <dbReference type="EMBL" id="MBK1875543.1"/>
    </source>
</evidence>